<comment type="caution">
    <text evidence="2">The sequence shown here is derived from an EMBL/GenBank/DDBJ whole genome shotgun (WGS) entry which is preliminary data.</text>
</comment>
<dbReference type="RefSeq" id="WP_344080583.1">
    <property type="nucleotide sequence ID" value="NZ_BAAACA010000064.1"/>
</dbReference>
<feature type="region of interest" description="Disordered" evidence="1">
    <location>
        <begin position="38"/>
        <end position="72"/>
    </location>
</feature>
<dbReference type="Proteomes" id="UP001500668">
    <property type="component" value="Unassembled WGS sequence"/>
</dbReference>
<dbReference type="EMBL" id="BAAACA010000064">
    <property type="protein sequence ID" value="GAA0626557.1"/>
    <property type="molecule type" value="Genomic_DNA"/>
</dbReference>
<evidence type="ECO:0000256" key="1">
    <source>
        <dbReference type="SAM" id="MobiDB-lite"/>
    </source>
</evidence>
<proteinExistence type="predicted"/>
<evidence type="ECO:0000313" key="3">
    <source>
        <dbReference type="Proteomes" id="UP001500668"/>
    </source>
</evidence>
<reference evidence="3" key="1">
    <citation type="journal article" date="2019" name="Int. J. Syst. Evol. Microbiol.">
        <title>The Global Catalogue of Microorganisms (GCM) 10K type strain sequencing project: providing services to taxonomists for standard genome sequencing and annotation.</title>
        <authorList>
            <consortium name="The Broad Institute Genomics Platform"/>
            <consortium name="The Broad Institute Genome Sequencing Center for Infectious Disease"/>
            <person name="Wu L."/>
            <person name="Ma J."/>
        </authorList>
    </citation>
    <scope>NUCLEOTIDE SEQUENCE [LARGE SCALE GENOMIC DNA]</scope>
    <source>
        <strain evidence="3">JCM 5067</strain>
    </source>
</reference>
<accession>A0ABP3S567</accession>
<gene>
    <name evidence="2" type="ORF">GCM10010394_66630</name>
</gene>
<keyword evidence="3" id="KW-1185">Reference proteome</keyword>
<organism evidence="2 3">
    <name type="scientific">Streptomyces crystallinus</name>
    <dbReference type="NCBI Taxonomy" id="68191"/>
    <lineage>
        <taxon>Bacteria</taxon>
        <taxon>Bacillati</taxon>
        <taxon>Actinomycetota</taxon>
        <taxon>Actinomycetes</taxon>
        <taxon>Kitasatosporales</taxon>
        <taxon>Streptomycetaceae</taxon>
        <taxon>Streptomyces</taxon>
    </lineage>
</organism>
<protein>
    <recommendedName>
        <fullName evidence="4">Secreted protein</fullName>
    </recommendedName>
</protein>
<feature type="compositionally biased region" description="Basic and acidic residues" evidence="1">
    <location>
        <begin position="53"/>
        <end position="62"/>
    </location>
</feature>
<evidence type="ECO:0000313" key="2">
    <source>
        <dbReference type="EMBL" id="GAA0626557.1"/>
    </source>
</evidence>
<name>A0ABP3S567_9ACTN</name>
<evidence type="ECO:0008006" key="4">
    <source>
        <dbReference type="Google" id="ProtNLM"/>
    </source>
</evidence>
<sequence>MSGSGGRRKGVALALGGALFAVVAGGVGTTAVVVDRADRAPGTPDWTFPASADKADADDRDGSAGSGRTGSELSRMLVPLGADGYRRGPDIDGFGAEADLTGAQAVALRKESLRTLPSAQRRKLAQQIDKQHVRGMAMRSYASTDDAPEAAFTVEIVLSRMENTRAVRGIAEFQTALFDSVDFLRKGPEVKGHKEARCHLGPDEKEEKLDMMVCSAYRGEVLVGVVAEGRKPLDAKAVALLLSHQLDRLANTGESV</sequence>